<dbReference type="Proteomes" id="UP000243297">
    <property type="component" value="Unassembled WGS sequence"/>
</dbReference>
<keyword evidence="3" id="KW-1185">Reference proteome</keyword>
<accession>A0A1T4LZD3</accession>
<evidence type="ECO:0000313" key="3">
    <source>
        <dbReference type="Proteomes" id="UP000243297"/>
    </source>
</evidence>
<feature type="region of interest" description="Disordered" evidence="1">
    <location>
        <begin position="20"/>
        <end position="39"/>
    </location>
</feature>
<dbReference type="AlphaFoldDB" id="A0A1T4LZD3"/>
<gene>
    <name evidence="2" type="ORF">SAMN02745191_1118</name>
</gene>
<proteinExistence type="predicted"/>
<dbReference type="RefSeq" id="WP_078711529.1">
    <property type="nucleotide sequence ID" value="NZ_FUWY01000002.1"/>
</dbReference>
<reference evidence="3" key="1">
    <citation type="submission" date="2017-02" db="EMBL/GenBank/DDBJ databases">
        <authorList>
            <person name="Varghese N."/>
            <person name="Submissions S."/>
        </authorList>
    </citation>
    <scope>NUCLEOTIDE SEQUENCE [LARGE SCALE GENOMIC DNA]</scope>
    <source>
        <strain evidence="3">ATCC 25662</strain>
    </source>
</reference>
<name>A0A1T4LZD3_9FIRM</name>
<evidence type="ECO:0000256" key="1">
    <source>
        <dbReference type="SAM" id="MobiDB-lite"/>
    </source>
</evidence>
<protein>
    <submittedName>
        <fullName evidence="2">Uncharacterized protein</fullName>
    </submittedName>
</protein>
<sequence>MNNDLFDVLGMKTVETKETKKEVKKDTVVSKSTNDAEEKSSSKKYVYPFKIHFGGETRDVDHIFTEGAEYTESEIKEAMLNHQFYEFSGEVSFDYRDKDNVLIPIFKHHKKG</sequence>
<dbReference type="STRING" id="118967.SAMN02745191_1118"/>
<evidence type="ECO:0000313" key="2">
    <source>
        <dbReference type="EMBL" id="SJZ60011.1"/>
    </source>
</evidence>
<organism evidence="2 3">
    <name type="scientific">Anaerorhabdus furcosa</name>
    <dbReference type="NCBI Taxonomy" id="118967"/>
    <lineage>
        <taxon>Bacteria</taxon>
        <taxon>Bacillati</taxon>
        <taxon>Bacillota</taxon>
        <taxon>Erysipelotrichia</taxon>
        <taxon>Erysipelotrichales</taxon>
        <taxon>Erysipelotrichaceae</taxon>
        <taxon>Anaerorhabdus</taxon>
    </lineage>
</organism>
<dbReference type="EMBL" id="FUWY01000002">
    <property type="protein sequence ID" value="SJZ60011.1"/>
    <property type="molecule type" value="Genomic_DNA"/>
</dbReference>